<keyword evidence="2" id="KW-0732">Signal</keyword>
<evidence type="ECO:0000259" key="3">
    <source>
        <dbReference type="Pfam" id="PF12984"/>
    </source>
</evidence>
<proteinExistence type="predicted"/>
<dbReference type="Gene3D" id="1.25.40.10">
    <property type="entry name" value="Tetratricopeptide repeat domain"/>
    <property type="match status" value="1"/>
</dbReference>
<protein>
    <submittedName>
        <fullName evidence="5">DUF3868 domain-containing protein</fullName>
    </submittedName>
</protein>
<keyword evidence="1" id="KW-0802">TPR repeat</keyword>
<evidence type="ECO:0000256" key="1">
    <source>
        <dbReference type="PROSITE-ProRule" id="PRU00339"/>
    </source>
</evidence>
<dbReference type="RefSeq" id="WP_009121072.1">
    <property type="nucleotide sequence ID" value="NZ_CAJLSL010000016.1"/>
</dbReference>
<dbReference type="SUPFAM" id="SSF103088">
    <property type="entry name" value="OmpA-like"/>
    <property type="match status" value="1"/>
</dbReference>
<feature type="domain" description="DUF3868" evidence="3">
    <location>
        <begin position="15"/>
        <end position="92"/>
    </location>
</feature>
<reference evidence="8 9" key="3">
    <citation type="submission" date="2018-08" db="EMBL/GenBank/DDBJ databases">
        <title>A genome reference for cultivated species of the human gut microbiota.</title>
        <authorList>
            <person name="Zou Y."/>
            <person name="Xue W."/>
            <person name="Luo G."/>
        </authorList>
    </citation>
    <scope>NUCLEOTIDE SEQUENCE [LARGE SCALE GENOMIC DNA]</scope>
    <source>
        <strain evidence="6 8">AF14-27</strain>
        <strain evidence="5 9">AF19-1AC</strain>
    </source>
</reference>
<dbReference type="Proteomes" id="UP000285159">
    <property type="component" value="Unassembled WGS sequence"/>
</dbReference>
<dbReference type="Pfam" id="PF13181">
    <property type="entry name" value="TPR_8"/>
    <property type="match status" value="1"/>
</dbReference>
<dbReference type="SUPFAM" id="SSF81901">
    <property type="entry name" value="HCP-like"/>
    <property type="match status" value="1"/>
</dbReference>
<organism evidence="4 7">
    <name type="scientific">Bacteroides clarus</name>
    <dbReference type="NCBI Taxonomy" id="626929"/>
    <lineage>
        <taxon>Bacteria</taxon>
        <taxon>Pseudomonadati</taxon>
        <taxon>Bacteroidota</taxon>
        <taxon>Bacteroidia</taxon>
        <taxon>Bacteroidales</taxon>
        <taxon>Bacteroidaceae</taxon>
        <taxon>Bacteroides</taxon>
    </lineage>
</organism>
<dbReference type="AlphaFoldDB" id="A0A1Y3YTW8"/>
<dbReference type="EMBL" id="NFII01000006">
    <property type="protein sequence ID" value="OUO01147.1"/>
    <property type="molecule type" value="Genomic_DNA"/>
</dbReference>
<dbReference type="EMBL" id="QRWP01000008">
    <property type="protein sequence ID" value="RGT32309.1"/>
    <property type="molecule type" value="Genomic_DNA"/>
</dbReference>
<feature type="signal peptide" evidence="2">
    <location>
        <begin position="1"/>
        <end position="18"/>
    </location>
</feature>
<name>A0A1Y3YTW8_9BACE</name>
<dbReference type="Proteomes" id="UP000195386">
    <property type="component" value="Unassembled WGS sequence"/>
</dbReference>
<feature type="chain" id="PRO_5033290230" evidence="2">
    <location>
        <begin position="19"/>
        <end position="480"/>
    </location>
</feature>
<evidence type="ECO:0000313" key="5">
    <source>
        <dbReference type="EMBL" id="RGT32309.1"/>
    </source>
</evidence>
<dbReference type="PROSITE" id="PS50005">
    <property type="entry name" value="TPR"/>
    <property type="match status" value="1"/>
</dbReference>
<evidence type="ECO:0000313" key="4">
    <source>
        <dbReference type="EMBL" id="OUO01147.1"/>
    </source>
</evidence>
<accession>A0A1Y3YTW8</accession>
<dbReference type="SMART" id="SM00028">
    <property type="entry name" value="TPR"/>
    <property type="match status" value="1"/>
</dbReference>
<evidence type="ECO:0000313" key="9">
    <source>
        <dbReference type="Proteomes" id="UP000285159"/>
    </source>
</evidence>
<comment type="caution">
    <text evidence="4">The sequence shown here is derived from an EMBL/GenBank/DDBJ whole genome shotgun (WGS) entry which is preliminary data.</text>
</comment>
<reference evidence="4" key="2">
    <citation type="journal article" date="2018" name="BMC Genomics">
        <title>Whole genome sequencing and function prediction of 133 gut anaerobes isolated from chicken caecum in pure cultures.</title>
        <authorList>
            <person name="Medvecky M."/>
            <person name="Cejkova D."/>
            <person name="Polansky O."/>
            <person name="Karasova D."/>
            <person name="Kubasova T."/>
            <person name="Cizek A."/>
            <person name="Rychlik I."/>
        </authorList>
    </citation>
    <scope>NUCLEOTIDE SEQUENCE</scope>
    <source>
        <strain evidence="4">An43</strain>
    </source>
</reference>
<dbReference type="InterPro" id="IPR019734">
    <property type="entry name" value="TPR_rpt"/>
</dbReference>
<dbReference type="InterPro" id="IPR011990">
    <property type="entry name" value="TPR-like_helical_dom_sf"/>
</dbReference>
<dbReference type="InterPro" id="IPR036737">
    <property type="entry name" value="OmpA-like_sf"/>
</dbReference>
<dbReference type="InterPro" id="IPR024480">
    <property type="entry name" value="DUF3868"/>
</dbReference>
<feature type="repeat" description="TPR" evidence="1">
    <location>
        <begin position="438"/>
        <end position="471"/>
    </location>
</feature>
<dbReference type="Pfam" id="PF12984">
    <property type="entry name" value="DUF3868"/>
    <property type="match status" value="1"/>
</dbReference>
<evidence type="ECO:0000313" key="7">
    <source>
        <dbReference type="Proteomes" id="UP000195386"/>
    </source>
</evidence>
<evidence type="ECO:0000256" key="2">
    <source>
        <dbReference type="SAM" id="SignalP"/>
    </source>
</evidence>
<sequence>MKKIYCLLFAMLPLAAMAGEVKVTKPALTLENDTLTLDFKFNMEAVKVNSTQSYAFTPVLFAGKNYKTLPPVVVTGKSKFKMRHKDRKLAKKGYYNAPYTVIKGKSADRRNLVDYTVRIPYEEWMSQADMWILQEGRKKYGCLLDLPEIQVIEPVVVVEEEPLPQKGSICEPCMSMVSYLTPTEEPLKVRSEQNTLYIEYAVGGTEFKADFKNNSAELQKLKETLNPLTEGDLVTFKAINVCGYASPDGSAKTNDRVATKRADSFALYLRGSYHFPDSILNVTSAGEDWESLVKMLEEDKPVYAEKALEIINKYTNPDVREARLKSGLGAASYRAMMNEYYPRLRRLSIAIDYEIREVRNSEAATLIYTNPKMLNLQEMYGVAKNFQPGTKEYKEVYEIAATNYPADIVANINAASANIVYGDFDRAEQYMERVKDDPRAWNNLGVLAWLSGDTEIAKEWFTKALTIEPDKAQENLNKMK</sequence>
<evidence type="ECO:0000313" key="8">
    <source>
        <dbReference type="Proteomes" id="UP000284366"/>
    </source>
</evidence>
<dbReference type="EMBL" id="QRZG01000039">
    <property type="protein sequence ID" value="RGV49207.1"/>
    <property type="molecule type" value="Genomic_DNA"/>
</dbReference>
<dbReference type="Proteomes" id="UP000284366">
    <property type="component" value="Unassembled WGS sequence"/>
</dbReference>
<evidence type="ECO:0000313" key="6">
    <source>
        <dbReference type="EMBL" id="RGV49207.1"/>
    </source>
</evidence>
<reference evidence="7" key="1">
    <citation type="submission" date="2017-04" db="EMBL/GenBank/DDBJ databases">
        <title>Function of individual gut microbiota members based on whole genome sequencing of pure cultures obtained from chicken caecum.</title>
        <authorList>
            <person name="Medvecky M."/>
            <person name="Cejkova D."/>
            <person name="Polansky O."/>
            <person name="Karasova D."/>
            <person name="Kubasova T."/>
            <person name="Cizek A."/>
            <person name="Rychlik I."/>
        </authorList>
    </citation>
    <scope>NUCLEOTIDE SEQUENCE [LARGE SCALE GENOMIC DNA]</scope>
    <source>
        <strain evidence="7">An43</strain>
    </source>
</reference>
<gene>
    <name evidence="4" type="ORF">B5F97_08190</name>
    <name evidence="6" type="ORF">DWW09_16295</name>
    <name evidence="5" type="ORF">DWX38_10635</name>
</gene>
<dbReference type="Gene3D" id="3.30.1330.60">
    <property type="entry name" value="OmpA-like domain"/>
    <property type="match status" value="1"/>
</dbReference>